<dbReference type="InterPro" id="IPR013783">
    <property type="entry name" value="Ig-like_fold"/>
</dbReference>
<dbReference type="Pfam" id="PF00400">
    <property type="entry name" value="WD40"/>
    <property type="match status" value="3"/>
</dbReference>
<dbReference type="SMART" id="SM00320">
    <property type="entry name" value="WD40"/>
    <property type="match status" value="3"/>
</dbReference>
<dbReference type="PROSITE" id="PS50082">
    <property type="entry name" value="WD_REPEATS_2"/>
    <property type="match status" value="3"/>
</dbReference>
<dbReference type="PROSITE" id="PS50294">
    <property type="entry name" value="WD_REPEATS_REGION"/>
    <property type="match status" value="3"/>
</dbReference>
<accession>A0A0S4NBV0</accession>
<proteinExistence type="predicted"/>
<organism evidence="4 5">
    <name type="scientific">Candidatus Kryptonium thompsonii</name>
    <dbReference type="NCBI Taxonomy" id="1633631"/>
    <lineage>
        <taxon>Bacteria</taxon>
        <taxon>Pseudomonadati</taxon>
        <taxon>Candidatus Kryptoniota</taxon>
        <taxon>Candidatus Kryptonium</taxon>
    </lineage>
</organism>
<evidence type="ECO:0000313" key="5">
    <source>
        <dbReference type="Proteomes" id="UP000182011"/>
    </source>
</evidence>
<name>A0A0S4NBV0_9BACT</name>
<dbReference type="Proteomes" id="UP000182011">
    <property type="component" value="Unassembled WGS sequence"/>
</dbReference>
<dbReference type="CDD" id="cd00200">
    <property type="entry name" value="WD40"/>
    <property type="match status" value="1"/>
</dbReference>
<dbReference type="Gene3D" id="2.130.10.10">
    <property type="entry name" value="YVTN repeat-like/Quinoprotein amine dehydrogenase"/>
    <property type="match status" value="2"/>
</dbReference>
<dbReference type="AlphaFoldDB" id="A0A0S4NBV0"/>
<protein>
    <submittedName>
        <fullName evidence="4">WD domain-containing protein, G-beta repeat-containing protein</fullName>
    </submittedName>
</protein>
<dbReference type="InterPro" id="IPR036322">
    <property type="entry name" value="WD40_repeat_dom_sf"/>
</dbReference>
<evidence type="ECO:0000256" key="1">
    <source>
        <dbReference type="ARBA" id="ARBA00022574"/>
    </source>
</evidence>
<dbReference type="SUPFAM" id="SSF50978">
    <property type="entry name" value="WD40 repeat-like"/>
    <property type="match status" value="1"/>
</dbReference>
<sequence length="380" mass="41822">MTFKIKIFGFLLLFILPYVSFASDKPEVFVQLGHSDRVTSIAFSPDGKTFVSGSADNTLKLWDVSTGKEIRTFRGHSGGVTSVAFSPDGKTFVSGSDDNTLKLWDVSTGKEIRTFKGNSDRVWSVAFSPDGKMIVSGSHDGTTRLWDIATGKEIAQMVGFTDGEWIVITPEGYFNASPNGAKYLNVRVGNNVYSIDNFFEKFFNPVYVASVLQGKKVEAVVDIRKGILTPPDVSIISPEPNAVFNTDVITVTIRAKDTGGGIDEIRLYHNGKVVGEDKRGIKLASSENEIIKTYTVTLVDSINIFRAVGFSKDRTESNPYEITVRLASPAKDVSLYVFAVGINRYKNPALNLNYAEPDARGIVEFFKVKGKDLFKKVETI</sequence>
<keyword evidence="2" id="KW-0677">Repeat</keyword>
<reference evidence="5" key="1">
    <citation type="submission" date="2015-11" db="EMBL/GenBank/DDBJ databases">
        <authorList>
            <person name="Varghese N."/>
        </authorList>
    </citation>
    <scope>NUCLEOTIDE SEQUENCE [LARGE SCALE GENOMIC DNA]</scope>
</reference>
<evidence type="ECO:0000256" key="3">
    <source>
        <dbReference type="PROSITE-ProRule" id="PRU00221"/>
    </source>
</evidence>
<dbReference type="PROSITE" id="PS00678">
    <property type="entry name" value="WD_REPEATS_1"/>
    <property type="match status" value="1"/>
</dbReference>
<dbReference type="PRINTS" id="PR00320">
    <property type="entry name" value="GPROTEINBRPT"/>
</dbReference>
<dbReference type="Pfam" id="PF17957">
    <property type="entry name" value="Big_7"/>
    <property type="match status" value="1"/>
</dbReference>
<dbReference type="InterPro" id="IPR020472">
    <property type="entry name" value="WD40_PAC1"/>
</dbReference>
<dbReference type="STRING" id="1633631.GCA_001442925_02139"/>
<dbReference type="PANTHER" id="PTHR22847">
    <property type="entry name" value="WD40 REPEAT PROTEIN"/>
    <property type="match status" value="1"/>
</dbReference>
<evidence type="ECO:0000256" key="2">
    <source>
        <dbReference type="ARBA" id="ARBA00022737"/>
    </source>
</evidence>
<evidence type="ECO:0000313" key="4">
    <source>
        <dbReference type="EMBL" id="CUU08650.1"/>
    </source>
</evidence>
<feature type="repeat" description="WD" evidence="3">
    <location>
        <begin position="73"/>
        <end position="114"/>
    </location>
</feature>
<keyword evidence="1 3" id="KW-0853">WD repeat</keyword>
<gene>
    <name evidence="4" type="ORF">JGI4_02146</name>
</gene>
<feature type="repeat" description="WD" evidence="3">
    <location>
        <begin position="115"/>
        <end position="156"/>
    </location>
</feature>
<dbReference type="EMBL" id="FAOP01000010">
    <property type="protein sequence ID" value="CUU08650.1"/>
    <property type="molecule type" value="Genomic_DNA"/>
</dbReference>
<dbReference type="PANTHER" id="PTHR22847:SF637">
    <property type="entry name" value="WD REPEAT DOMAIN 5B"/>
    <property type="match status" value="1"/>
</dbReference>
<dbReference type="InterPro" id="IPR015943">
    <property type="entry name" value="WD40/YVTN_repeat-like_dom_sf"/>
</dbReference>
<dbReference type="InterPro" id="IPR019775">
    <property type="entry name" value="WD40_repeat_CS"/>
</dbReference>
<feature type="repeat" description="WD" evidence="3">
    <location>
        <begin position="31"/>
        <end position="72"/>
    </location>
</feature>
<dbReference type="Gene3D" id="2.60.40.10">
    <property type="entry name" value="Immunoglobulins"/>
    <property type="match status" value="1"/>
</dbReference>
<dbReference type="InterPro" id="IPR001680">
    <property type="entry name" value="WD40_rpt"/>
</dbReference>